<dbReference type="PANTHER" id="PTHR11956:SF5">
    <property type="entry name" value="ARGININE--TRNA LIGASE, CYTOPLASMIC"/>
    <property type="match status" value="1"/>
</dbReference>
<gene>
    <name evidence="2" type="ORF">S12H4_46325</name>
</gene>
<name>X1VJC1_9ZZZZ</name>
<dbReference type="Gene3D" id="3.30.1360.70">
    <property type="entry name" value="Arginyl tRNA synthetase N-terminal domain"/>
    <property type="match status" value="1"/>
</dbReference>
<feature type="non-terminal residue" evidence="2">
    <location>
        <position position="108"/>
    </location>
</feature>
<protein>
    <recommendedName>
        <fullName evidence="1">Arginyl tRNA synthetase N-terminal domain-containing protein</fullName>
    </recommendedName>
</protein>
<organism evidence="2">
    <name type="scientific">marine sediment metagenome</name>
    <dbReference type="NCBI Taxonomy" id="412755"/>
    <lineage>
        <taxon>unclassified sequences</taxon>
        <taxon>metagenomes</taxon>
        <taxon>ecological metagenomes</taxon>
    </lineage>
</organism>
<dbReference type="EMBL" id="BARW01028728">
    <property type="protein sequence ID" value="GAJ15411.1"/>
    <property type="molecule type" value="Genomic_DNA"/>
</dbReference>
<feature type="domain" description="Arginyl tRNA synthetase N-terminal" evidence="1">
    <location>
        <begin position="7"/>
        <end position="83"/>
    </location>
</feature>
<dbReference type="GO" id="GO:0004814">
    <property type="term" value="F:arginine-tRNA ligase activity"/>
    <property type="evidence" value="ECO:0007669"/>
    <property type="project" value="InterPro"/>
</dbReference>
<dbReference type="InterPro" id="IPR005148">
    <property type="entry name" value="Arg-tRNA-synth_N"/>
</dbReference>
<dbReference type="AlphaFoldDB" id="X1VJC1"/>
<evidence type="ECO:0000313" key="2">
    <source>
        <dbReference type="EMBL" id="GAJ15411.1"/>
    </source>
</evidence>
<dbReference type="InterPro" id="IPR036695">
    <property type="entry name" value="Arg-tRNA-synth_N_sf"/>
</dbReference>
<dbReference type="Pfam" id="PF03485">
    <property type="entry name" value="Arg_tRNA_synt_N"/>
    <property type="match status" value="1"/>
</dbReference>
<evidence type="ECO:0000259" key="1">
    <source>
        <dbReference type="SMART" id="SM01016"/>
    </source>
</evidence>
<dbReference type="GO" id="GO:0005737">
    <property type="term" value="C:cytoplasm"/>
    <property type="evidence" value="ECO:0007669"/>
    <property type="project" value="InterPro"/>
</dbReference>
<reference evidence="2" key="1">
    <citation type="journal article" date="2014" name="Front. Microbiol.">
        <title>High frequency of phylogenetically diverse reductive dehalogenase-homologous genes in deep subseafloor sedimentary metagenomes.</title>
        <authorList>
            <person name="Kawai M."/>
            <person name="Futagami T."/>
            <person name="Toyoda A."/>
            <person name="Takaki Y."/>
            <person name="Nishi S."/>
            <person name="Hori S."/>
            <person name="Arai W."/>
            <person name="Tsubouchi T."/>
            <person name="Morono Y."/>
            <person name="Uchiyama I."/>
            <person name="Ito T."/>
            <person name="Fujiyama A."/>
            <person name="Inagaki F."/>
            <person name="Takami H."/>
        </authorList>
    </citation>
    <scope>NUCLEOTIDE SEQUENCE</scope>
    <source>
        <strain evidence="2">Expedition CK06-06</strain>
    </source>
</reference>
<accession>X1VJC1</accession>
<dbReference type="GO" id="GO:0006420">
    <property type="term" value="P:arginyl-tRNA aminoacylation"/>
    <property type="evidence" value="ECO:0007669"/>
    <property type="project" value="InterPro"/>
</dbReference>
<dbReference type="GO" id="GO:0005524">
    <property type="term" value="F:ATP binding"/>
    <property type="evidence" value="ECO:0007669"/>
    <property type="project" value="InterPro"/>
</dbReference>
<dbReference type="InterPro" id="IPR001278">
    <property type="entry name" value="Arg-tRNA-ligase"/>
</dbReference>
<sequence>MNLRNGYPLRWLVLRGVGDCAAIVRPSTDPKFGDYQVNGVMGLAKRIKTNPRTLAEEVVKNLDLGDICEPAEVAGPGFINLRLKSDFVAQQLLEVNKDTKGLAVDKAK</sequence>
<dbReference type="SMART" id="SM01016">
    <property type="entry name" value="Arg_tRNA_synt_N"/>
    <property type="match status" value="1"/>
</dbReference>
<dbReference type="PANTHER" id="PTHR11956">
    <property type="entry name" value="ARGINYL-TRNA SYNTHETASE"/>
    <property type="match status" value="1"/>
</dbReference>
<comment type="caution">
    <text evidence="2">The sequence shown here is derived from an EMBL/GenBank/DDBJ whole genome shotgun (WGS) entry which is preliminary data.</text>
</comment>
<dbReference type="SUPFAM" id="SSF55190">
    <property type="entry name" value="Arginyl-tRNA synthetase (ArgRS), N-terminal 'additional' domain"/>
    <property type="match status" value="1"/>
</dbReference>
<proteinExistence type="predicted"/>